<keyword evidence="1" id="KW-1133">Transmembrane helix</keyword>
<organism evidence="2 3">
    <name type="scientific">Brachionus plicatilis</name>
    <name type="common">Marine rotifer</name>
    <name type="synonym">Brachionus muelleri</name>
    <dbReference type="NCBI Taxonomy" id="10195"/>
    <lineage>
        <taxon>Eukaryota</taxon>
        <taxon>Metazoa</taxon>
        <taxon>Spiralia</taxon>
        <taxon>Gnathifera</taxon>
        <taxon>Rotifera</taxon>
        <taxon>Eurotatoria</taxon>
        <taxon>Monogononta</taxon>
        <taxon>Pseudotrocha</taxon>
        <taxon>Ploima</taxon>
        <taxon>Brachionidae</taxon>
        <taxon>Brachionus</taxon>
    </lineage>
</organism>
<keyword evidence="3" id="KW-1185">Reference proteome</keyword>
<feature type="transmembrane region" description="Helical" evidence="1">
    <location>
        <begin position="405"/>
        <end position="427"/>
    </location>
</feature>
<proteinExistence type="predicted"/>
<evidence type="ECO:0000256" key="1">
    <source>
        <dbReference type="SAM" id="Phobius"/>
    </source>
</evidence>
<evidence type="ECO:0000313" key="3">
    <source>
        <dbReference type="Proteomes" id="UP000276133"/>
    </source>
</evidence>
<feature type="transmembrane region" description="Helical" evidence="1">
    <location>
        <begin position="377"/>
        <end position="398"/>
    </location>
</feature>
<dbReference type="AlphaFoldDB" id="A0A3M7SJB2"/>
<keyword evidence="1" id="KW-0472">Membrane</keyword>
<evidence type="ECO:0000313" key="2">
    <source>
        <dbReference type="EMBL" id="RNA35700.1"/>
    </source>
</evidence>
<comment type="caution">
    <text evidence="2">The sequence shown here is derived from an EMBL/GenBank/DDBJ whole genome shotgun (WGS) entry which is preliminary data.</text>
</comment>
<protein>
    <submittedName>
        <fullName evidence="2">Uncharacterized protein</fullName>
    </submittedName>
</protein>
<dbReference type="EMBL" id="REGN01001296">
    <property type="protein sequence ID" value="RNA35700.1"/>
    <property type="molecule type" value="Genomic_DNA"/>
</dbReference>
<name>A0A3M7SJB2_BRAPC</name>
<accession>A0A3M7SJB2</accession>
<keyword evidence="1" id="KW-0812">Transmembrane</keyword>
<dbReference type="OrthoDB" id="10220432at2759"/>
<gene>
    <name evidence="2" type="ORF">BpHYR1_003364</name>
</gene>
<sequence length="518" mass="61238">MCHITINNRKEKLVFVCSMIDFIFRKLVYRRIQMPFYAFRNFIFTIENQFVQSLINYETVTIDLMFNQLNFGLLNSNSEFLKNKTLILKNVSQFHLNYSRSILNNFKNVYIEHSHMEFYIDGQSLSEESNCVASVKYVTQNFHFANDGQDHFIKLTNVTYPQRSCPIFYYNLYLTSVSFDHMIKLPKKLNLGIITKGLFSSLLHGLTFDVVFLQSNLNQIDEDTFSDFFQMRRLLFQLDCNNYKKMKLMKTTYSKLYLILEDLNKDYEYPDKDFCKFIYFPHKNYVFPIIHSRVDMECTCSLTWLLMNYKLENDVTQISMKTTTVRKCFQDMEQRIVECNFTVKLAKCGVQSVQSDFYFNCDILLKSTCPLKLIEIFLMYLIILIGLPIHVASIYALIKADLKEIIYTSITCAVLSNFLVVLERYLFITNKKTHKRFSVLSKLNLIQDVISMIFTRIPSFLLSYIEINQYVLENDTILHSIDGERLASGSLFFRKLIPRFYNKIYSISSFTIPLTQNW</sequence>
<dbReference type="Proteomes" id="UP000276133">
    <property type="component" value="Unassembled WGS sequence"/>
</dbReference>
<reference evidence="2 3" key="1">
    <citation type="journal article" date="2018" name="Sci. Rep.">
        <title>Genomic signatures of local adaptation to the degree of environmental predictability in rotifers.</title>
        <authorList>
            <person name="Franch-Gras L."/>
            <person name="Hahn C."/>
            <person name="Garcia-Roger E.M."/>
            <person name="Carmona M.J."/>
            <person name="Serra M."/>
            <person name="Gomez A."/>
        </authorList>
    </citation>
    <scope>NUCLEOTIDE SEQUENCE [LARGE SCALE GENOMIC DNA]</scope>
    <source>
        <strain evidence="2">HYR1</strain>
    </source>
</reference>